<protein>
    <submittedName>
        <fullName evidence="1">Uncharacterized protein</fullName>
    </submittedName>
</protein>
<sequence length="170" mass="18682">MIKDFRFVYPLKPSSSRSSVPVIYPFRSKATVYTSIGAGSDSAVNKKLQVIDPLKASNSKQSKQVIYTLLDKSNGYRTAMKQAERRSGAKAVKASRVATPLKDSYAGDSDKKVYSLKNKSIPGIVKHRNNGKKDKVYRLTTFLRGSDIIRLFGGNQSKVTAVNDGTSTLN</sequence>
<accession>A0A0B1STY3</accession>
<dbReference type="EMBL" id="KN555855">
    <property type="protein sequence ID" value="KHJ88424.1"/>
    <property type="molecule type" value="Genomic_DNA"/>
</dbReference>
<evidence type="ECO:0000313" key="1">
    <source>
        <dbReference type="EMBL" id="KHJ88424.1"/>
    </source>
</evidence>
<reference evidence="1 2" key="1">
    <citation type="submission" date="2014-03" db="EMBL/GenBank/DDBJ databases">
        <title>Draft genome of the hookworm Oesophagostomum dentatum.</title>
        <authorList>
            <person name="Mitreva M."/>
        </authorList>
    </citation>
    <scope>NUCLEOTIDE SEQUENCE [LARGE SCALE GENOMIC DNA]</scope>
    <source>
        <strain evidence="1 2">OD-Hann</strain>
    </source>
</reference>
<evidence type="ECO:0000313" key="2">
    <source>
        <dbReference type="Proteomes" id="UP000053660"/>
    </source>
</evidence>
<dbReference type="Proteomes" id="UP000053660">
    <property type="component" value="Unassembled WGS sequence"/>
</dbReference>
<gene>
    <name evidence="1" type="ORF">OESDEN_11783</name>
</gene>
<dbReference type="AlphaFoldDB" id="A0A0B1STY3"/>
<proteinExistence type="predicted"/>
<name>A0A0B1STY3_OESDE</name>
<keyword evidence="2" id="KW-1185">Reference proteome</keyword>
<organism evidence="1 2">
    <name type="scientific">Oesophagostomum dentatum</name>
    <name type="common">Nodular worm</name>
    <dbReference type="NCBI Taxonomy" id="61180"/>
    <lineage>
        <taxon>Eukaryota</taxon>
        <taxon>Metazoa</taxon>
        <taxon>Ecdysozoa</taxon>
        <taxon>Nematoda</taxon>
        <taxon>Chromadorea</taxon>
        <taxon>Rhabditida</taxon>
        <taxon>Rhabditina</taxon>
        <taxon>Rhabditomorpha</taxon>
        <taxon>Strongyloidea</taxon>
        <taxon>Strongylidae</taxon>
        <taxon>Oesophagostomum</taxon>
    </lineage>
</organism>